<evidence type="ECO:0000313" key="1">
    <source>
        <dbReference type="EMBL" id="TKR84296.1"/>
    </source>
</evidence>
<dbReference type="EMBL" id="RCHU01001016">
    <property type="protein sequence ID" value="TKR84296.1"/>
    <property type="molecule type" value="Genomic_DNA"/>
</dbReference>
<sequence length="108" mass="12064">MRDVLLEGLLRVLASWLVMVKEDERRIDMGPWLKLKSIRKELKLKSVGKKMQLRCVAGLGATERKKGEQGGEDLFSWLREEGEDRVEGRRARAGCGGEGSVGVVVGRL</sequence>
<gene>
    <name evidence="1" type="ORF">D5086_0000259630</name>
</gene>
<name>A0A4U5NMY5_POPAL</name>
<reference evidence="1" key="1">
    <citation type="submission" date="2018-10" db="EMBL/GenBank/DDBJ databases">
        <title>Population genomic analysis revealed the cold adaptation of white poplar.</title>
        <authorList>
            <person name="Liu Y.-J."/>
        </authorList>
    </citation>
    <scope>NUCLEOTIDE SEQUENCE [LARGE SCALE GENOMIC DNA]</scope>
    <source>
        <strain evidence="1">PAL-ZL1</strain>
    </source>
</reference>
<dbReference type="AlphaFoldDB" id="A0A4U5NMY5"/>
<organism evidence="1">
    <name type="scientific">Populus alba</name>
    <name type="common">White poplar</name>
    <dbReference type="NCBI Taxonomy" id="43335"/>
    <lineage>
        <taxon>Eukaryota</taxon>
        <taxon>Viridiplantae</taxon>
        <taxon>Streptophyta</taxon>
        <taxon>Embryophyta</taxon>
        <taxon>Tracheophyta</taxon>
        <taxon>Spermatophyta</taxon>
        <taxon>Magnoliopsida</taxon>
        <taxon>eudicotyledons</taxon>
        <taxon>Gunneridae</taxon>
        <taxon>Pentapetalae</taxon>
        <taxon>rosids</taxon>
        <taxon>fabids</taxon>
        <taxon>Malpighiales</taxon>
        <taxon>Salicaceae</taxon>
        <taxon>Saliceae</taxon>
        <taxon>Populus</taxon>
    </lineage>
</organism>
<protein>
    <submittedName>
        <fullName evidence="1">Uncharacterized protein</fullName>
    </submittedName>
</protein>
<accession>A0A4U5NMY5</accession>
<comment type="caution">
    <text evidence="1">The sequence shown here is derived from an EMBL/GenBank/DDBJ whole genome shotgun (WGS) entry which is preliminary data.</text>
</comment>
<proteinExistence type="predicted"/>